<accession>A0ABV2HG96</accession>
<evidence type="ECO:0000313" key="2">
    <source>
        <dbReference type="Proteomes" id="UP001549086"/>
    </source>
</evidence>
<reference evidence="1 2" key="1">
    <citation type="submission" date="2024-06" db="EMBL/GenBank/DDBJ databases">
        <title>Genomic Encyclopedia of Type Strains, Phase IV (KMG-IV): sequencing the most valuable type-strain genomes for metagenomic binning, comparative biology and taxonomic classification.</title>
        <authorList>
            <person name="Goeker M."/>
        </authorList>
    </citation>
    <scope>NUCLEOTIDE SEQUENCE [LARGE SCALE GENOMIC DNA]</scope>
    <source>
        <strain evidence="1 2">DSM 23649</strain>
    </source>
</reference>
<dbReference type="EMBL" id="JBEPLI010000004">
    <property type="protein sequence ID" value="MET3589575.1"/>
    <property type="molecule type" value="Genomic_DNA"/>
</dbReference>
<evidence type="ECO:0000313" key="1">
    <source>
        <dbReference type="EMBL" id="MET3589575.1"/>
    </source>
</evidence>
<keyword evidence="2" id="KW-1185">Reference proteome</keyword>
<gene>
    <name evidence="1" type="ORF">ABID23_000659</name>
</gene>
<protein>
    <submittedName>
        <fullName evidence="1">Uncharacterized protein</fullName>
    </submittedName>
</protein>
<organism evidence="1 2">
    <name type="scientific">Bartonella silvatica</name>
    <dbReference type="NCBI Taxonomy" id="357760"/>
    <lineage>
        <taxon>Bacteria</taxon>
        <taxon>Pseudomonadati</taxon>
        <taxon>Pseudomonadota</taxon>
        <taxon>Alphaproteobacteria</taxon>
        <taxon>Hyphomicrobiales</taxon>
        <taxon>Bartonellaceae</taxon>
        <taxon>Bartonella</taxon>
    </lineage>
</organism>
<sequence>MLCISEVLGACFNGKMFLCTTECHCVVSSCVCLKKHVPKTIDDISVNSIAQKLLSTATFTLMKGQFGILNSLCQCVDIQPAFMLYPLLYGGDLSEVFLVLSYIVLFTHKLRL</sequence>
<comment type="caution">
    <text evidence="1">The sequence shown here is derived from an EMBL/GenBank/DDBJ whole genome shotgun (WGS) entry which is preliminary data.</text>
</comment>
<name>A0ABV2HG96_9HYPH</name>
<dbReference type="Proteomes" id="UP001549086">
    <property type="component" value="Unassembled WGS sequence"/>
</dbReference>
<proteinExistence type="predicted"/>